<evidence type="ECO:0000313" key="3">
    <source>
        <dbReference type="Proteomes" id="UP000095787"/>
    </source>
</evidence>
<gene>
    <name evidence="2" type="ORF">ERS852456_01297</name>
</gene>
<sequence length="155" mass="17616">MNKLEQLEQEAFENAVKVHNYYLGEENLKGIYIDGNIAINTSVDNGAEKACVLAEELGHYHTTVGDITDLSDSQNRKQERQARLWGYNKLIGLTGLISAFHAGCHSRHETAEYLGVTEQFLQECIDCYTEKYGEYAKIDNYIIFFIPNLAVMEEV</sequence>
<dbReference type="Proteomes" id="UP000095787">
    <property type="component" value="Unassembled WGS sequence"/>
</dbReference>
<reference evidence="2 3" key="1">
    <citation type="submission" date="2015-09" db="EMBL/GenBank/DDBJ databases">
        <authorList>
            <consortium name="Pathogen Informatics"/>
        </authorList>
    </citation>
    <scope>NUCLEOTIDE SEQUENCE [LARGE SCALE GENOMIC DNA]</scope>
    <source>
        <strain evidence="2 3">2789STDY5834841</strain>
    </source>
</reference>
<proteinExistence type="predicted"/>
<dbReference type="AlphaFoldDB" id="A0A174BA94"/>
<dbReference type="Pfam" id="PF06114">
    <property type="entry name" value="Peptidase_M78"/>
    <property type="match status" value="1"/>
</dbReference>
<evidence type="ECO:0000259" key="1">
    <source>
        <dbReference type="Pfam" id="PF06114"/>
    </source>
</evidence>
<organism evidence="2 3">
    <name type="scientific">[Ruminococcus] torques</name>
    <dbReference type="NCBI Taxonomy" id="33039"/>
    <lineage>
        <taxon>Bacteria</taxon>
        <taxon>Bacillati</taxon>
        <taxon>Bacillota</taxon>
        <taxon>Clostridia</taxon>
        <taxon>Lachnospirales</taxon>
        <taxon>Lachnospiraceae</taxon>
        <taxon>Mediterraneibacter</taxon>
    </lineage>
</organism>
<accession>A0A174BA94</accession>
<protein>
    <submittedName>
        <fullName evidence="2">Domain of uncharacterized function (DUF955)</fullName>
    </submittedName>
</protein>
<dbReference type="RefSeq" id="WP_055158857.1">
    <property type="nucleotide sequence ID" value="NZ_CBCTJF010000030.1"/>
</dbReference>
<dbReference type="EMBL" id="CYZO01000014">
    <property type="protein sequence ID" value="CUN97667.1"/>
    <property type="molecule type" value="Genomic_DNA"/>
</dbReference>
<feature type="domain" description="IrrE N-terminal-like" evidence="1">
    <location>
        <begin position="24"/>
        <end position="122"/>
    </location>
</feature>
<name>A0A174BA94_9FIRM</name>
<dbReference type="InterPro" id="IPR010359">
    <property type="entry name" value="IrrE_HExxH"/>
</dbReference>
<evidence type="ECO:0000313" key="2">
    <source>
        <dbReference type="EMBL" id="CUN97667.1"/>
    </source>
</evidence>